<dbReference type="Pfam" id="PF14016">
    <property type="entry name" value="DUF4232"/>
    <property type="match status" value="1"/>
</dbReference>
<evidence type="ECO:0000256" key="1">
    <source>
        <dbReference type="SAM" id="MobiDB-lite"/>
    </source>
</evidence>
<keyword evidence="2" id="KW-0732">Signal</keyword>
<evidence type="ECO:0000313" key="4">
    <source>
        <dbReference type="EMBL" id="MDT0466010.1"/>
    </source>
</evidence>
<dbReference type="RefSeq" id="WP_311697476.1">
    <property type="nucleotide sequence ID" value="NZ_JAVREY010000031.1"/>
</dbReference>
<comment type="caution">
    <text evidence="4">The sequence shown here is derived from an EMBL/GenBank/DDBJ whole genome shotgun (WGS) entry which is preliminary data.</text>
</comment>
<feature type="compositionally biased region" description="Low complexity" evidence="1">
    <location>
        <begin position="40"/>
        <end position="91"/>
    </location>
</feature>
<sequence length="245" mass="25061">MRTFRTARSRTGLLTTTVALAALALTACQSGTGTQDEGKASAPATQTTQASHTASGSGSNSGSDTGSSAAQGTNTASHTGTTAGQGSTGRASGSGSGRGTTSTTPVLCNGANTRVTAQLVSRPLNHMLLTVKNIGSRPCDLTYFPYLRFDEMQWAPGAFEESRPQAVVTLAPGQSGYAGVRLSAADGSGENGTTGHKLSILFQGRTPRSDGGPTANVTLPAKGVYYDSKLTSTYWQSDATDALNW</sequence>
<keyword evidence="5" id="KW-1185">Reference proteome</keyword>
<evidence type="ECO:0000256" key="2">
    <source>
        <dbReference type="SAM" id="SignalP"/>
    </source>
</evidence>
<dbReference type="PROSITE" id="PS51257">
    <property type="entry name" value="PROKAR_LIPOPROTEIN"/>
    <property type="match status" value="1"/>
</dbReference>
<evidence type="ECO:0000259" key="3">
    <source>
        <dbReference type="Pfam" id="PF14016"/>
    </source>
</evidence>
<feature type="signal peptide" evidence="2">
    <location>
        <begin position="1"/>
        <end position="21"/>
    </location>
</feature>
<evidence type="ECO:0000313" key="5">
    <source>
        <dbReference type="Proteomes" id="UP001183809"/>
    </source>
</evidence>
<dbReference type="Proteomes" id="UP001183809">
    <property type="component" value="Unassembled WGS sequence"/>
</dbReference>
<dbReference type="EMBL" id="JAVREY010000031">
    <property type="protein sequence ID" value="MDT0466010.1"/>
    <property type="molecule type" value="Genomic_DNA"/>
</dbReference>
<gene>
    <name evidence="4" type="ORF">RM764_23880</name>
</gene>
<organism evidence="4 5">
    <name type="scientific">Streptomyces gibsoniae</name>
    <dbReference type="NCBI Taxonomy" id="3075529"/>
    <lineage>
        <taxon>Bacteria</taxon>
        <taxon>Bacillati</taxon>
        <taxon>Actinomycetota</taxon>
        <taxon>Actinomycetes</taxon>
        <taxon>Kitasatosporales</taxon>
        <taxon>Streptomycetaceae</taxon>
        <taxon>Streptomyces</taxon>
    </lineage>
</organism>
<reference evidence="5" key="1">
    <citation type="submission" date="2023-07" db="EMBL/GenBank/DDBJ databases">
        <title>30 novel species of actinomycetes from the DSMZ collection.</title>
        <authorList>
            <person name="Nouioui I."/>
        </authorList>
    </citation>
    <scope>NUCLEOTIDE SEQUENCE [LARGE SCALE GENOMIC DNA]</scope>
    <source>
        <strain evidence="5">DSM 41699</strain>
    </source>
</reference>
<name>A0ABU2TYG3_9ACTN</name>
<feature type="region of interest" description="Disordered" evidence="1">
    <location>
        <begin position="31"/>
        <end position="108"/>
    </location>
</feature>
<feature type="domain" description="DUF4232" evidence="3">
    <location>
        <begin position="108"/>
        <end position="236"/>
    </location>
</feature>
<dbReference type="InterPro" id="IPR025326">
    <property type="entry name" value="DUF4232"/>
</dbReference>
<proteinExistence type="predicted"/>
<protein>
    <submittedName>
        <fullName evidence="4">DUF4232 domain-containing protein</fullName>
    </submittedName>
</protein>
<feature type="chain" id="PRO_5045174677" evidence="2">
    <location>
        <begin position="22"/>
        <end position="245"/>
    </location>
</feature>
<accession>A0ABU2TYG3</accession>